<dbReference type="Proteomes" id="UP000290567">
    <property type="component" value="Unassembled WGS sequence"/>
</dbReference>
<comment type="subcellular location">
    <subcellularLocation>
        <location evidence="2">Cell membrane</location>
        <topology evidence="2">Multi-pass membrane protein</topology>
    </subcellularLocation>
</comment>
<sequence>MKLSTREMVFAALFAALTGVLAQLTIPFGPIPLTMQTFAVAFTSTLLGKKIGTLTVLLYLFMGAIGLPVFAGGNAGFSVIFGPTGGFLIGFVFTALSIGWILENTRKTYFWAITANLTGALITLLFGVLWLKVSAGMPWQGALAAGMIPFLVPSAIKAVLAGYLGLLIMRRLPRSLRLSN</sequence>
<organism evidence="4 5">
    <name type="scientific">Enterococcus florum</name>
    <dbReference type="NCBI Taxonomy" id="2480627"/>
    <lineage>
        <taxon>Bacteria</taxon>
        <taxon>Bacillati</taxon>
        <taxon>Bacillota</taxon>
        <taxon>Bacilli</taxon>
        <taxon>Lactobacillales</taxon>
        <taxon>Enterococcaceae</taxon>
        <taxon>Enterococcus</taxon>
    </lineage>
</organism>
<evidence type="ECO:0000313" key="4">
    <source>
        <dbReference type="EMBL" id="GCF94070.1"/>
    </source>
</evidence>
<feature type="transmembrane region" description="Helical" evidence="3">
    <location>
        <begin position="143"/>
        <end position="169"/>
    </location>
</feature>
<evidence type="ECO:0000313" key="5">
    <source>
        <dbReference type="Proteomes" id="UP000290567"/>
    </source>
</evidence>
<comment type="similarity">
    <text evidence="1 2">Belongs to the BioY family.</text>
</comment>
<dbReference type="RefSeq" id="WP_146622514.1">
    <property type="nucleotide sequence ID" value="NZ_BJCC01000015.1"/>
</dbReference>
<keyword evidence="5" id="KW-1185">Reference proteome</keyword>
<dbReference type="PIRSF" id="PIRSF016661">
    <property type="entry name" value="BioY"/>
    <property type="match status" value="1"/>
</dbReference>
<dbReference type="GO" id="GO:0015225">
    <property type="term" value="F:biotin transmembrane transporter activity"/>
    <property type="evidence" value="ECO:0007669"/>
    <property type="project" value="UniProtKB-UniRule"/>
</dbReference>
<dbReference type="Gene3D" id="1.10.1760.20">
    <property type="match status" value="1"/>
</dbReference>
<evidence type="ECO:0000256" key="2">
    <source>
        <dbReference type="PIRNR" id="PIRNR016661"/>
    </source>
</evidence>
<evidence type="ECO:0000256" key="1">
    <source>
        <dbReference type="ARBA" id="ARBA00010692"/>
    </source>
</evidence>
<accession>A0A4P5P8A8</accession>
<evidence type="ECO:0000256" key="3">
    <source>
        <dbReference type="SAM" id="Phobius"/>
    </source>
</evidence>
<dbReference type="GO" id="GO:0005886">
    <property type="term" value="C:plasma membrane"/>
    <property type="evidence" value="ECO:0007669"/>
    <property type="project" value="UniProtKB-SubCell"/>
</dbReference>
<protein>
    <recommendedName>
        <fullName evidence="2">Biotin transporter</fullName>
    </recommendedName>
</protein>
<keyword evidence="2" id="KW-0813">Transport</keyword>
<name>A0A4P5P8A8_9ENTE</name>
<dbReference type="AlphaFoldDB" id="A0A4P5P8A8"/>
<keyword evidence="3" id="KW-1133">Transmembrane helix</keyword>
<keyword evidence="2" id="KW-1003">Cell membrane</keyword>
<keyword evidence="3" id="KW-0812">Transmembrane</keyword>
<feature type="transmembrane region" description="Helical" evidence="3">
    <location>
        <begin position="79"/>
        <end position="102"/>
    </location>
</feature>
<dbReference type="PANTHER" id="PTHR34295:SF1">
    <property type="entry name" value="BIOTIN TRANSPORTER BIOY"/>
    <property type="match status" value="1"/>
</dbReference>
<reference evidence="5" key="1">
    <citation type="submission" date="2019-02" db="EMBL/GenBank/DDBJ databases">
        <title>Draft genome sequence of Enterococcus sp. Gos25-1.</title>
        <authorList>
            <person name="Tanaka N."/>
            <person name="Shiwa Y."/>
            <person name="Fujita N."/>
        </authorList>
    </citation>
    <scope>NUCLEOTIDE SEQUENCE [LARGE SCALE GENOMIC DNA]</scope>
    <source>
        <strain evidence="5">Gos25-1</strain>
    </source>
</reference>
<dbReference type="OrthoDB" id="9803495at2"/>
<comment type="caution">
    <text evidence="4">The sequence shown here is derived from an EMBL/GenBank/DDBJ whole genome shotgun (WGS) entry which is preliminary data.</text>
</comment>
<feature type="transmembrane region" description="Helical" evidence="3">
    <location>
        <begin position="109"/>
        <end position="131"/>
    </location>
</feature>
<dbReference type="EMBL" id="BJCC01000015">
    <property type="protein sequence ID" value="GCF94070.1"/>
    <property type="molecule type" value="Genomic_DNA"/>
</dbReference>
<dbReference type="PANTHER" id="PTHR34295">
    <property type="entry name" value="BIOTIN TRANSPORTER BIOY"/>
    <property type="match status" value="1"/>
</dbReference>
<dbReference type="InterPro" id="IPR003784">
    <property type="entry name" value="BioY"/>
</dbReference>
<keyword evidence="2 3" id="KW-0472">Membrane</keyword>
<proteinExistence type="inferred from homology"/>
<gene>
    <name evidence="4" type="ORF">NRIC_19610</name>
</gene>
<feature type="transmembrane region" description="Helical" evidence="3">
    <location>
        <begin position="56"/>
        <end position="73"/>
    </location>
</feature>
<dbReference type="Pfam" id="PF02632">
    <property type="entry name" value="BioY"/>
    <property type="match status" value="1"/>
</dbReference>